<keyword evidence="2" id="KW-1185">Reference proteome</keyword>
<comment type="caution">
    <text evidence="1">The sequence shown here is derived from an EMBL/GenBank/DDBJ whole genome shotgun (WGS) entry which is preliminary data.</text>
</comment>
<name>A0A9D5H5R3_9LILI</name>
<reference evidence="1" key="2">
    <citation type="journal article" date="2022" name="Hortic Res">
        <title>The genome of Dioscorea zingiberensis sheds light on the biosynthesis, origin and evolution of the medicinally important diosgenin saponins.</title>
        <authorList>
            <person name="Li Y."/>
            <person name="Tan C."/>
            <person name="Li Z."/>
            <person name="Guo J."/>
            <person name="Li S."/>
            <person name="Chen X."/>
            <person name="Wang C."/>
            <person name="Dai X."/>
            <person name="Yang H."/>
            <person name="Song W."/>
            <person name="Hou L."/>
            <person name="Xu J."/>
            <person name="Tong Z."/>
            <person name="Xu A."/>
            <person name="Yuan X."/>
            <person name="Wang W."/>
            <person name="Yang Q."/>
            <person name="Chen L."/>
            <person name="Sun Z."/>
            <person name="Wang K."/>
            <person name="Pan B."/>
            <person name="Chen J."/>
            <person name="Bao Y."/>
            <person name="Liu F."/>
            <person name="Qi X."/>
            <person name="Gang D.R."/>
            <person name="Wen J."/>
            <person name="Li J."/>
        </authorList>
    </citation>
    <scope>NUCLEOTIDE SEQUENCE</scope>
    <source>
        <strain evidence="1">Dzin_1.0</strain>
    </source>
</reference>
<protein>
    <submittedName>
        <fullName evidence="1">Uncharacterized protein</fullName>
    </submittedName>
</protein>
<accession>A0A9D5H5R3</accession>
<sequence length="81" mass="8777">MAAEAFKEGSASLNDVGDAAEKTMAASGVFDLEWLDYMEGYYYENLAQGLLVDPPLLTGLDDADFSADVSLWSHSSARDFC</sequence>
<organism evidence="1 2">
    <name type="scientific">Dioscorea zingiberensis</name>
    <dbReference type="NCBI Taxonomy" id="325984"/>
    <lineage>
        <taxon>Eukaryota</taxon>
        <taxon>Viridiplantae</taxon>
        <taxon>Streptophyta</taxon>
        <taxon>Embryophyta</taxon>
        <taxon>Tracheophyta</taxon>
        <taxon>Spermatophyta</taxon>
        <taxon>Magnoliopsida</taxon>
        <taxon>Liliopsida</taxon>
        <taxon>Dioscoreales</taxon>
        <taxon>Dioscoreaceae</taxon>
        <taxon>Dioscorea</taxon>
    </lineage>
</organism>
<reference evidence="1" key="1">
    <citation type="submission" date="2021-03" db="EMBL/GenBank/DDBJ databases">
        <authorList>
            <person name="Li Z."/>
            <person name="Yang C."/>
        </authorList>
    </citation>
    <scope>NUCLEOTIDE SEQUENCE</scope>
    <source>
        <strain evidence="1">Dzin_1.0</strain>
        <tissue evidence="1">Leaf</tissue>
    </source>
</reference>
<proteinExistence type="predicted"/>
<evidence type="ECO:0000313" key="2">
    <source>
        <dbReference type="Proteomes" id="UP001085076"/>
    </source>
</evidence>
<dbReference type="AlphaFoldDB" id="A0A9D5H5R3"/>
<evidence type="ECO:0000313" key="1">
    <source>
        <dbReference type="EMBL" id="KAJ0964127.1"/>
    </source>
</evidence>
<dbReference type="EMBL" id="JAGGNH010000009">
    <property type="protein sequence ID" value="KAJ0964127.1"/>
    <property type="molecule type" value="Genomic_DNA"/>
</dbReference>
<dbReference type="Proteomes" id="UP001085076">
    <property type="component" value="Miscellaneous, Linkage group lg09"/>
</dbReference>
<gene>
    <name evidence="1" type="ORF">J5N97_029249</name>
</gene>